<organism evidence="1 2">
    <name type="scientific">Legionella brunensis</name>
    <dbReference type="NCBI Taxonomy" id="29422"/>
    <lineage>
        <taxon>Bacteria</taxon>
        <taxon>Pseudomonadati</taxon>
        <taxon>Pseudomonadota</taxon>
        <taxon>Gammaproteobacteria</taxon>
        <taxon>Legionellales</taxon>
        <taxon>Legionellaceae</taxon>
        <taxon>Legionella</taxon>
    </lineage>
</organism>
<dbReference type="AlphaFoldDB" id="A0A0W0SNE6"/>
<dbReference type="Proteomes" id="UP000054742">
    <property type="component" value="Unassembled WGS sequence"/>
</dbReference>
<protein>
    <submittedName>
        <fullName evidence="1">Uncharacterized protein</fullName>
    </submittedName>
</protein>
<evidence type="ECO:0000313" key="1">
    <source>
        <dbReference type="EMBL" id="KTC84859.1"/>
    </source>
</evidence>
<dbReference type="OrthoDB" id="5652630at2"/>
<evidence type="ECO:0000313" key="2">
    <source>
        <dbReference type="Proteomes" id="UP000054742"/>
    </source>
</evidence>
<comment type="caution">
    <text evidence="1">The sequence shown here is derived from an EMBL/GenBank/DDBJ whole genome shotgun (WGS) entry which is preliminary data.</text>
</comment>
<sequence>MTIHVFIGVGPANLHRAVKIKNLDPDAQIILVDDRLRPDTRDIDRERARANIFRFENEDVTKKLLADGVNLDGLIHERDFSVDQGFQHGDDKVFSAKRFSQIQIRDLQLAFLKTLFAQGKEPLLIKKNVNTANDESIQEGVAELIKDLNTKDQDIQIHVATGALRDDEKKQQIIYPEKTQLHMPEATEDVKGMTVVPSHGTTTFVITGKVTCDELRDNQRSLDLTKWQPALKEFGWNLVRPPRIRVFYANDILYIGAEIPAEMMDEKNTPKKEYEEQITNYTRTIASLVFPDLPINDLPVNPHLRSRFPTPRGEKGAVINSGSIGGHDVTIFHHGDSRYLPHYQTGSGFVTGFLQNELYAEIYGRDSFEKLLAFAHEKDPNGVYKDIDATVVENTYMKLTGNDKKAALDAFRKELFMAFSRDIIEENKAKVGRYLNALHSQELEAFKKPEVFQEVIDLYNKHVGLELTAKQFAEVDPRVAVIQLLKTNNVDFLHAILPQLLNKDFSKVTDEQLLHIRNMHVLDYENNLKMDSHEVDFHASQVEEILKHLEQTKEVGKALEDLVGKIETSKTYKGPTFSVDVDGSTKDWLKDLFDKVDPDHKDTVLTNMKNLVDVDSNELADKLAIIIASFESNQSLHHRAAVPFFFKGKHSDTIHKFVEDMKQLTTENADNPELMRVKALSTIVEFNDKLVAGHSRRTLHALQEVTSEVLKPEASAAYSH</sequence>
<proteinExistence type="predicted"/>
<gene>
    <name evidence="1" type="ORF">Lbru_1074</name>
</gene>
<dbReference type="PATRIC" id="fig|29422.6.peg.1130"/>
<keyword evidence="2" id="KW-1185">Reference proteome</keyword>
<dbReference type="RefSeq" id="WP_058441162.1">
    <property type="nucleotide sequence ID" value="NZ_CAAAHU010000016.1"/>
</dbReference>
<name>A0A0W0SNE6_9GAMM</name>
<dbReference type="EMBL" id="LNXV01000008">
    <property type="protein sequence ID" value="KTC84859.1"/>
    <property type="molecule type" value="Genomic_DNA"/>
</dbReference>
<accession>A0A0W0SNE6</accession>
<reference evidence="1 2" key="1">
    <citation type="submission" date="2015-11" db="EMBL/GenBank/DDBJ databases">
        <title>Genomic analysis of 38 Legionella species identifies large and diverse effector repertoires.</title>
        <authorList>
            <person name="Burstein D."/>
            <person name="Amaro F."/>
            <person name="Zusman T."/>
            <person name="Lifshitz Z."/>
            <person name="Cohen O."/>
            <person name="Gilbert J.A."/>
            <person name="Pupko T."/>
            <person name="Shuman H.A."/>
            <person name="Segal G."/>
        </authorList>
    </citation>
    <scope>NUCLEOTIDE SEQUENCE [LARGE SCALE GENOMIC DNA]</scope>
    <source>
        <strain evidence="1 2">ATCC 43878</strain>
    </source>
</reference>